<sequence length="246" mass="28667">MNNIKQLLNNKYDSHVMPFLWMHGEEESVIRTYMEKIHQASIRSVCIESRPHEGFLQEKWWQDVAFIIEECEKRDMTFWILDDKHFPTGYAAGEIEKNHRHLQKIFLNFTKLDFVGPKKNAGIMLDWLVSAGRPSILDAESTKEEAHDAFQPEILSVVAARKTAFKEIEEDTLIDLTSFINKKTLYWDMPDGEWSIYVFFTTQDGGEASMQGYLNPLVPEATDVLLDTVYEPHFILSIEKKKEQKC</sequence>
<organism evidence="1 2">
    <name type="scientific">Enterococcus lemanii</name>
    <dbReference type="NCBI Taxonomy" id="1159752"/>
    <lineage>
        <taxon>Bacteria</taxon>
        <taxon>Bacillati</taxon>
        <taxon>Bacillota</taxon>
        <taxon>Bacilli</taxon>
        <taxon>Lactobacillales</taxon>
        <taxon>Enterococcaceae</taxon>
        <taxon>Enterococcus</taxon>
    </lineage>
</organism>
<comment type="caution">
    <text evidence="1">The sequence shown here is derived from an EMBL/GenBank/DDBJ whole genome shotgun (WGS) entry which is preliminary data.</text>
</comment>
<dbReference type="EMBL" id="JBHSGS010000007">
    <property type="protein sequence ID" value="MFC4718318.1"/>
    <property type="molecule type" value="Genomic_DNA"/>
</dbReference>
<name>A0ABV9MUL8_9ENTE</name>
<evidence type="ECO:0000313" key="1">
    <source>
        <dbReference type="EMBL" id="MFC4718318.1"/>
    </source>
</evidence>
<accession>A0ABV9MUL8</accession>
<evidence type="ECO:0000313" key="2">
    <source>
        <dbReference type="Proteomes" id="UP001595969"/>
    </source>
</evidence>
<reference evidence="2" key="1">
    <citation type="journal article" date="2019" name="Int. J. Syst. Evol. Microbiol.">
        <title>The Global Catalogue of Microorganisms (GCM) 10K type strain sequencing project: providing services to taxonomists for standard genome sequencing and annotation.</title>
        <authorList>
            <consortium name="The Broad Institute Genomics Platform"/>
            <consortium name="The Broad Institute Genome Sequencing Center for Infectious Disease"/>
            <person name="Wu L."/>
            <person name="Ma J."/>
        </authorList>
    </citation>
    <scope>NUCLEOTIDE SEQUENCE [LARGE SCALE GENOMIC DNA]</scope>
    <source>
        <strain evidence="2">CGMCC 1.19032</strain>
    </source>
</reference>
<dbReference type="Proteomes" id="UP001595969">
    <property type="component" value="Unassembled WGS sequence"/>
</dbReference>
<proteinExistence type="predicted"/>
<gene>
    <name evidence="1" type="ORF">ACFO5I_00970</name>
</gene>
<dbReference type="RefSeq" id="WP_204654726.1">
    <property type="nucleotide sequence ID" value="NZ_JAFBFD010000036.1"/>
</dbReference>
<keyword evidence="2" id="KW-1185">Reference proteome</keyword>
<protein>
    <submittedName>
        <fullName evidence="1">Uncharacterized protein</fullName>
    </submittedName>
</protein>